<evidence type="ECO:0000256" key="1">
    <source>
        <dbReference type="PROSITE-ProRule" id="PRU01076"/>
    </source>
</evidence>
<evidence type="ECO:0000313" key="4">
    <source>
        <dbReference type="Proteomes" id="UP001107961"/>
    </source>
</evidence>
<dbReference type="GO" id="GO:0003677">
    <property type="term" value="F:DNA binding"/>
    <property type="evidence" value="ECO:0007669"/>
    <property type="project" value="UniProtKB-UniRule"/>
</dbReference>
<dbReference type="EMBL" id="JAJVKT010000020">
    <property type="protein sequence ID" value="MCE7510128.1"/>
    <property type="molecule type" value="Genomic_DNA"/>
</dbReference>
<dbReference type="NCBIfam" id="TIGR01439">
    <property type="entry name" value="lp_hng_hel_AbrB"/>
    <property type="match status" value="1"/>
</dbReference>
<dbReference type="SUPFAM" id="SSF89447">
    <property type="entry name" value="AbrB/MazE/MraZ-like"/>
    <property type="match status" value="1"/>
</dbReference>
<organism evidence="3 4">
    <name type="scientific">Alloalcanivorax xenomutans</name>
    <dbReference type="NCBI Taxonomy" id="1094342"/>
    <lineage>
        <taxon>Bacteria</taxon>
        <taxon>Pseudomonadati</taxon>
        <taxon>Pseudomonadota</taxon>
        <taxon>Gammaproteobacteria</taxon>
        <taxon>Oceanospirillales</taxon>
        <taxon>Alcanivoracaceae</taxon>
        <taxon>Alloalcanivorax</taxon>
    </lineage>
</organism>
<feature type="domain" description="SpoVT-AbrB" evidence="2">
    <location>
        <begin position="5"/>
        <end position="50"/>
    </location>
</feature>
<proteinExistence type="predicted"/>
<protein>
    <submittedName>
        <fullName evidence="3">Type II toxin-antitoxin system PrlF family antitoxin</fullName>
    </submittedName>
</protein>
<accession>A0A9Q3W8R0</accession>
<keyword evidence="1" id="KW-0238">DNA-binding</keyword>
<dbReference type="SMART" id="SM00966">
    <property type="entry name" value="SpoVT_AbrB"/>
    <property type="match status" value="1"/>
</dbReference>
<dbReference type="GO" id="GO:0097351">
    <property type="term" value="F:toxin sequestering activity"/>
    <property type="evidence" value="ECO:0007669"/>
    <property type="project" value="InterPro"/>
</dbReference>
<dbReference type="Proteomes" id="UP001107961">
    <property type="component" value="Unassembled WGS sequence"/>
</dbReference>
<reference evidence="3" key="1">
    <citation type="submission" date="2022-01" db="EMBL/GenBank/DDBJ databases">
        <authorList>
            <person name="Karlyshev A.V."/>
            <person name="Jaspars M."/>
        </authorList>
    </citation>
    <scope>NUCLEOTIDE SEQUENCE</scope>
    <source>
        <strain evidence="3">AGSA3-2</strain>
    </source>
</reference>
<dbReference type="InterPro" id="IPR037914">
    <property type="entry name" value="SpoVT-AbrB_sf"/>
</dbReference>
<dbReference type="Pfam" id="PF15937">
    <property type="entry name" value="PrlF_antitoxin"/>
    <property type="match status" value="1"/>
</dbReference>
<dbReference type="GO" id="GO:0001558">
    <property type="term" value="P:regulation of cell growth"/>
    <property type="evidence" value="ECO:0007669"/>
    <property type="project" value="InterPro"/>
</dbReference>
<keyword evidence="4" id="KW-1185">Reference proteome</keyword>
<name>A0A9Q3W8R0_9GAMM</name>
<sequence length="105" mass="11155">MPGINEQATLTSKGQITLPKTIRQALGVTTGGKVSFELRGGEVIVTRADAKHEDPAIGAFLGLLEQDIRQGKHVGNLPDDLAQAMLANLEHSVDINEDIEGEVAL</sequence>
<dbReference type="InterPro" id="IPR007159">
    <property type="entry name" value="SpoVT-AbrB_dom"/>
</dbReference>
<dbReference type="Gene3D" id="2.10.260.10">
    <property type="match status" value="1"/>
</dbReference>
<dbReference type="InterPro" id="IPR031848">
    <property type="entry name" value="PrlF_antitoxin"/>
</dbReference>
<evidence type="ECO:0000259" key="2">
    <source>
        <dbReference type="PROSITE" id="PS51740"/>
    </source>
</evidence>
<dbReference type="AlphaFoldDB" id="A0A9Q3W8R0"/>
<evidence type="ECO:0000313" key="3">
    <source>
        <dbReference type="EMBL" id="MCE7510128.1"/>
    </source>
</evidence>
<dbReference type="GO" id="GO:0003700">
    <property type="term" value="F:DNA-binding transcription factor activity"/>
    <property type="evidence" value="ECO:0007669"/>
    <property type="project" value="InterPro"/>
</dbReference>
<dbReference type="PROSITE" id="PS51740">
    <property type="entry name" value="SPOVT_ABRB"/>
    <property type="match status" value="1"/>
</dbReference>
<comment type="caution">
    <text evidence="3">The sequence shown here is derived from an EMBL/GenBank/DDBJ whole genome shotgun (WGS) entry which is preliminary data.</text>
</comment>
<dbReference type="RefSeq" id="WP_055100886.1">
    <property type="nucleotide sequence ID" value="NZ_CP102389.1"/>
</dbReference>
<gene>
    <name evidence="3" type="ORF">LZG35_15935</name>
</gene>